<dbReference type="SMART" id="SM01209">
    <property type="entry name" value="GARS_A"/>
    <property type="match status" value="1"/>
</dbReference>
<dbReference type="EMBL" id="JAVREO010000017">
    <property type="protein sequence ID" value="MDT0269463.1"/>
    <property type="molecule type" value="Genomic_DNA"/>
</dbReference>
<reference evidence="7" key="1">
    <citation type="submission" date="2023-07" db="EMBL/GenBank/DDBJ databases">
        <title>30 novel species of actinomycetes from the DSMZ collection.</title>
        <authorList>
            <person name="Nouioui I."/>
        </authorList>
    </citation>
    <scope>NUCLEOTIDE SEQUENCE [LARGE SCALE GENOMIC DNA]</scope>
    <source>
        <strain evidence="7">DSM 44915</strain>
    </source>
</reference>
<keyword evidence="3 4" id="KW-0067">ATP-binding</keyword>
<gene>
    <name evidence="6" type="ORF">RM844_24580</name>
</gene>
<protein>
    <submittedName>
        <fullName evidence="6">ATP-grasp domain-containing protein</fullName>
    </submittedName>
</protein>
<sequence>MRTMVEPSASPAAGAGGPRLTEPVVLVDAVLNGAPFKRAAADLGRPVIGVYTYDRDTVAAMDPEHRRGDAVSLYGDDPARLAARVRELTDSVAAVVPATEPGVGRAAELAELCGVPGNPAASARACRDKRLMRDLARRAGLRVPAYRVAADAAGVAAAAQAIGFPVIVKPATGAASHHVRLVRDEAELHTLAPVLDSDRRDLFGGRVDQWLVEEYVGGQEFAVNTFTVDGRHTVLDTWEYRLPSAGDYDNPYWDFVQVDGRSPARAEVERFALAVLDAFGVRLGPCHVEVKLDASGPVLIEIGARLPGAGIPVMWQRHSDWRPYHDTLACYLGRRPALADRPPRFDATIGMCFLRNDGPPGVLRSLTGLELARRLPGVDELLVPHRVGDRVPTTRDLGTELAKVRLSAPSGPALAALIGTVRRTLRFEVAEHVSA</sequence>
<dbReference type="PANTHER" id="PTHR43585">
    <property type="entry name" value="FUMIPYRROLE BIOSYNTHESIS PROTEIN C"/>
    <property type="match status" value="1"/>
</dbReference>
<proteinExistence type="predicted"/>
<keyword evidence="1" id="KW-0436">Ligase</keyword>
<keyword evidence="7" id="KW-1185">Reference proteome</keyword>
<keyword evidence="2 4" id="KW-0547">Nucleotide-binding</keyword>
<evidence type="ECO:0000256" key="2">
    <source>
        <dbReference type="ARBA" id="ARBA00022741"/>
    </source>
</evidence>
<dbReference type="InterPro" id="IPR040570">
    <property type="entry name" value="LAL_C2"/>
</dbReference>
<dbReference type="InterPro" id="IPR052032">
    <property type="entry name" value="ATP-dep_AA_Ligase"/>
</dbReference>
<dbReference type="Proteomes" id="UP001183410">
    <property type="component" value="Unassembled WGS sequence"/>
</dbReference>
<evidence type="ECO:0000313" key="7">
    <source>
        <dbReference type="Proteomes" id="UP001183410"/>
    </source>
</evidence>
<dbReference type="PANTHER" id="PTHR43585:SF2">
    <property type="entry name" value="ATP-GRASP ENZYME FSQD"/>
    <property type="match status" value="1"/>
</dbReference>
<dbReference type="Pfam" id="PF18603">
    <property type="entry name" value="LAL_C2"/>
    <property type="match status" value="1"/>
</dbReference>
<evidence type="ECO:0000313" key="6">
    <source>
        <dbReference type="EMBL" id="MDT0269463.1"/>
    </source>
</evidence>
<dbReference type="PROSITE" id="PS50975">
    <property type="entry name" value="ATP_GRASP"/>
    <property type="match status" value="1"/>
</dbReference>
<evidence type="ECO:0000256" key="3">
    <source>
        <dbReference type="ARBA" id="ARBA00022840"/>
    </source>
</evidence>
<feature type="domain" description="ATP-grasp" evidence="5">
    <location>
        <begin position="133"/>
        <end position="333"/>
    </location>
</feature>
<dbReference type="InterPro" id="IPR011761">
    <property type="entry name" value="ATP-grasp"/>
</dbReference>
<dbReference type="SUPFAM" id="SSF56059">
    <property type="entry name" value="Glutathione synthetase ATP-binding domain-like"/>
    <property type="match status" value="1"/>
</dbReference>
<evidence type="ECO:0000256" key="1">
    <source>
        <dbReference type="ARBA" id="ARBA00022598"/>
    </source>
</evidence>
<dbReference type="Gene3D" id="3.30.470.20">
    <property type="entry name" value="ATP-grasp fold, B domain"/>
    <property type="match status" value="1"/>
</dbReference>
<organism evidence="6 7">
    <name type="scientific">Streptomyces chisholmiae</name>
    <dbReference type="NCBI Taxonomy" id="3075540"/>
    <lineage>
        <taxon>Bacteria</taxon>
        <taxon>Bacillati</taxon>
        <taxon>Actinomycetota</taxon>
        <taxon>Actinomycetes</taxon>
        <taxon>Kitasatosporales</taxon>
        <taxon>Streptomycetaceae</taxon>
        <taxon>Streptomyces</taxon>
    </lineage>
</organism>
<dbReference type="RefSeq" id="WP_311669546.1">
    <property type="nucleotide sequence ID" value="NZ_JAVREO010000017.1"/>
</dbReference>
<name>A0ABU2JWS5_9ACTN</name>
<dbReference type="Pfam" id="PF13535">
    <property type="entry name" value="ATP-grasp_4"/>
    <property type="match status" value="1"/>
</dbReference>
<evidence type="ECO:0000256" key="4">
    <source>
        <dbReference type="PROSITE-ProRule" id="PRU00409"/>
    </source>
</evidence>
<evidence type="ECO:0000259" key="5">
    <source>
        <dbReference type="PROSITE" id="PS50975"/>
    </source>
</evidence>
<accession>A0ABU2JWS5</accession>
<comment type="caution">
    <text evidence="6">The sequence shown here is derived from an EMBL/GenBank/DDBJ whole genome shotgun (WGS) entry which is preliminary data.</text>
</comment>